<dbReference type="PANTHER" id="PTHR43124">
    <property type="entry name" value="PURINE EFFLUX PUMP PBUE"/>
    <property type="match status" value="1"/>
</dbReference>
<dbReference type="SUPFAM" id="SSF103473">
    <property type="entry name" value="MFS general substrate transporter"/>
    <property type="match status" value="1"/>
</dbReference>
<keyword evidence="4 7" id="KW-0812">Transmembrane</keyword>
<feature type="transmembrane region" description="Helical" evidence="7">
    <location>
        <begin position="127"/>
        <end position="150"/>
    </location>
</feature>
<evidence type="ECO:0000256" key="6">
    <source>
        <dbReference type="ARBA" id="ARBA00023136"/>
    </source>
</evidence>
<feature type="transmembrane region" description="Helical" evidence="7">
    <location>
        <begin position="156"/>
        <end position="178"/>
    </location>
</feature>
<feature type="transmembrane region" description="Helical" evidence="7">
    <location>
        <begin position="266"/>
        <end position="285"/>
    </location>
</feature>
<keyword evidence="2" id="KW-0813">Transport</keyword>
<feature type="transmembrane region" description="Helical" evidence="7">
    <location>
        <begin position="232"/>
        <end position="254"/>
    </location>
</feature>
<dbReference type="Pfam" id="PF07690">
    <property type="entry name" value="MFS_1"/>
    <property type="match status" value="1"/>
</dbReference>
<evidence type="ECO:0000256" key="3">
    <source>
        <dbReference type="ARBA" id="ARBA00022475"/>
    </source>
</evidence>
<accession>A0ABR7EHJ6</accession>
<feature type="transmembrane region" description="Helical" evidence="7">
    <location>
        <begin position="199"/>
        <end position="220"/>
    </location>
</feature>
<name>A0ABR7EHJ6_9FIRM</name>
<evidence type="ECO:0000256" key="1">
    <source>
        <dbReference type="ARBA" id="ARBA00004651"/>
    </source>
</evidence>
<dbReference type="InterPro" id="IPR011701">
    <property type="entry name" value="MFS"/>
</dbReference>
<feature type="transmembrane region" description="Helical" evidence="7">
    <location>
        <begin position="325"/>
        <end position="346"/>
    </location>
</feature>
<evidence type="ECO:0000256" key="4">
    <source>
        <dbReference type="ARBA" id="ARBA00022692"/>
    </source>
</evidence>
<keyword evidence="3" id="KW-1003">Cell membrane</keyword>
<dbReference type="PROSITE" id="PS50850">
    <property type="entry name" value="MFS"/>
    <property type="match status" value="1"/>
</dbReference>
<dbReference type="InterPro" id="IPR050189">
    <property type="entry name" value="MFS_Efflux_Transporters"/>
</dbReference>
<evidence type="ECO:0000259" key="8">
    <source>
        <dbReference type="PROSITE" id="PS50850"/>
    </source>
</evidence>
<feature type="transmembrane region" description="Helical" evidence="7">
    <location>
        <begin position="352"/>
        <end position="374"/>
    </location>
</feature>
<dbReference type="Proteomes" id="UP000606889">
    <property type="component" value="Unassembled WGS sequence"/>
</dbReference>
<keyword evidence="6 7" id="KW-0472">Membrane</keyword>
<evidence type="ECO:0000256" key="5">
    <source>
        <dbReference type="ARBA" id="ARBA00022989"/>
    </source>
</evidence>
<feature type="transmembrane region" description="Helical" evidence="7">
    <location>
        <begin position="69"/>
        <end position="87"/>
    </location>
</feature>
<feature type="transmembrane region" description="Helical" evidence="7">
    <location>
        <begin position="291"/>
        <end position="313"/>
    </location>
</feature>
<sequence length="380" mass="40352">MKKVQLLVVTGVFWFSLYLYIPFLTPFLISLGVSATIAGIIFGMHSFTQLVLRFPVGIKSDTLGRQKPFIILGMLFAALAAVLMYFFPNPIMLFVGNIVSGFSSTMYVAFTVLYAKYYGKNETSRAMGTIGAVVEAGIFAAFLTGGFLYQKSGMRSLFLVSFLIGAAGVIASLFVKEAPAKKVTIKKDDLLVIIKNKELLLSSVLCILVKAIVFATAFSFTPKIAQDIGANGIETGIASALFIAASVLGSIFITTKAGIKLGNTRMTVVGFLILGGYAAAVPFIHSIPLLMAVQFIGGLGYASLTAIFMANAVRHLKPNQKAAGMGLYQALYSIGSALGPVLLGIFADKFSYEAGFLVIAGLAAAGLILALSAGRKRMMD</sequence>
<evidence type="ECO:0000313" key="10">
    <source>
        <dbReference type="Proteomes" id="UP000606889"/>
    </source>
</evidence>
<comment type="caution">
    <text evidence="9">The sequence shown here is derived from an EMBL/GenBank/DDBJ whole genome shotgun (WGS) entry which is preliminary data.</text>
</comment>
<protein>
    <submittedName>
        <fullName evidence="9">MFS transporter</fullName>
    </submittedName>
</protein>
<proteinExistence type="predicted"/>
<reference evidence="9 10" key="1">
    <citation type="submission" date="2020-08" db="EMBL/GenBank/DDBJ databases">
        <title>Genome public.</title>
        <authorList>
            <person name="Liu C."/>
            <person name="Sun Q."/>
        </authorList>
    </citation>
    <scope>NUCLEOTIDE SEQUENCE [LARGE SCALE GENOMIC DNA]</scope>
    <source>
        <strain evidence="9 10">NSJ-35</strain>
    </source>
</reference>
<dbReference type="InterPro" id="IPR036259">
    <property type="entry name" value="MFS_trans_sf"/>
</dbReference>
<gene>
    <name evidence="9" type="ORF">H8S18_12890</name>
</gene>
<feature type="transmembrane region" description="Helical" evidence="7">
    <location>
        <begin position="5"/>
        <end position="21"/>
    </location>
</feature>
<keyword evidence="5 7" id="KW-1133">Transmembrane helix</keyword>
<dbReference type="InterPro" id="IPR020846">
    <property type="entry name" value="MFS_dom"/>
</dbReference>
<evidence type="ECO:0000313" key="9">
    <source>
        <dbReference type="EMBL" id="MBC5649237.1"/>
    </source>
</evidence>
<feature type="transmembrane region" description="Helical" evidence="7">
    <location>
        <begin position="27"/>
        <end position="48"/>
    </location>
</feature>
<organism evidence="9 10">
    <name type="scientific">Christensenella tenuis</name>
    <dbReference type="NCBI Taxonomy" id="2763033"/>
    <lineage>
        <taxon>Bacteria</taxon>
        <taxon>Bacillati</taxon>
        <taxon>Bacillota</taxon>
        <taxon>Clostridia</taxon>
        <taxon>Christensenellales</taxon>
        <taxon>Christensenellaceae</taxon>
        <taxon>Christensenella</taxon>
    </lineage>
</organism>
<evidence type="ECO:0000256" key="7">
    <source>
        <dbReference type="SAM" id="Phobius"/>
    </source>
</evidence>
<keyword evidence="10" id="KW-1185">Reference proteome</keyword>
<feature type="transmembrane region" description="Helical" evidence="7">
    <location>
        <begin position="93"/>
        <end position="115"/>
    </location>
</feature>
<dbReference type="Gene3D" id="1.20.1250.20">
    <property type="entry name" value="MFS general substrate transporter like domains"/>
    <property type="match status" value="1"/>
</dbReference>
<comment type="subcellular location">
    <subcellularLocation>
        <location evidence="1">Cell membrane</location>
        <topology evidence="1">Multi-pass membrane protein</topology>
    </subcellularLocation>
</comment>
<feature type="domain" description="Major facilitator superfamily (MFS) profile" evidence="8">
    <location>
        <begin position="1"/>
        <end position="378"/>
    </location>
</feature>
<evidence type="ECO:0000256" key="2">
    <source>
        <dbReference type="ARBA" id="ARBA00022448"/>
    </source>
</evidence>
<dbReference type="PANTHER" id="PTHR43124:SF3">
    <property type="entry name" value="CHLORAMPHENICOL EFFLUX PUMP RV0191"/>
    <property type="match status" value="1"/>
</dbReference>
<dbReference type="EMBL" id="JACOON010000007">
    <property type="protein sequence ID" value="MBC5649237.1"/>
    <property type="molecule type" value="Genomic_DNA"/>
</dbReference>